<dbReference type="SUPFAM" id="SSF55781">
    <property type="entry name" value="GAF domain-like"/>
    <property type="match status" value="1"/>
</dbReference>
<dbReference type="Gene3D" id="3.50.30.10">
    <property type="entry name" value="Phosphohistidine domain"/>
    <property type="match status" value="1"/>
</dbReference>
<dbReference type="SUPFAM" id="SSF47831">
    <property type="entry name" value="Enzyme I of the PEP:sugar phosphotransferase system HPr-binding (sub)domain"/>
    <property type="match status" value="1"/>
</dbReference>
<evidence type="ECO:0000259" key="14">
    <source>
        <dbReference type="SMART" id="SM00065"/>
    </source>
</evidence>
<dbReference type="PRINTS" id="PR01736">
    <property type="entry name" value="PHPHTRNFRASE"/>
</dbReference>
<comment type="similarity">
    <text evidence="4">Belongs to the PEP-utilizing enzyme family.</text>
</comment>
<reference evidence="15 16" key="1">
    <citation type="submission" date="2024-04" db="EMBL/GenBank/DDBJ databases">
        <title>A novel species isolated from cricket.</title>
        <authorList>
            <person name="Wang H.-C."/>
        </authorList>
    </citation>
    <scope>NUCLEOTIDE SEQUENCE [LARGE SCALE GENOMIC DNA]</scope>
    <source>
        <strain evidence="15 16">WL0021</strain>
    </source>
</reference>
<evidence type="ECO:0000256" key="9">
    <source>
        <dbReference type="ARBA" id="ARBA00022679"/>
    </source>
</evidence>
<dbReference type="InterPro" id="IPR008731">
    <property type="entry name" value="PTS_EIN"/>
</dbReference>
<dbReference type="Pfam" id="PF01590">
    <property type="entry name" value="GAF"/>
    <property type="match status" value="1"/>
</dbReference>
<proteinExistence type="inferred from homology"/>
<comment type="caution">
    <text evidence="15">The sequence shown here is derived from an EMBL/GenBank/DDBJ whole genome shotgun (WGS) entry which is preliminary data.</text>
</comment>
<dbReference type="Gene3D" id="3.20.20.60">
    <property type="entry name" value="Phosphoenolpyruvate-binding domains"/>
    <property type="match status" value="1"/>
</dbReference>
<evidence type="ECO:0000256" key="10">
    <source>
        <dbReference type="ARBA" id="ARBA00022683"/>
    </source>
</evidence>
<dbReference type="PROSITE" id="PS00742">
    <property type="entry name" value="PEP_ENZYMES_2"/>
    <property type="match status" value="1"/>
</dbReference>
<evidence type="ECO:0000256" key="12">
    <source>
        <dbReference type="ARBA" id="ARBA00022777"/>
    </source>
</evidence>
<dbReference type="Pfam" id="PF02896">
    <property type="entry name" value="PEP-utilizers_C"/>
    <property type="match status" value="1"/>
</dbReference>
<keyword evidence="9 15" id="KW-0808">Transferase</keyword>
<dbReference type="Pfam" id="PF05524">
    <property type="entry name" value="PEP-utilisers_N"/>
    <property type="match status" value="1"/>
</dbReference>
<evidence type="ECO:0000256" key="8">
    <source>
        <dbReference type="ARBA" id="ARBA00022597"/>
    </source>
</evidence>
<dbReference type="InterPro" id="IPR006318">
    <property type="entry name" value="PTS_EI-like"/>
</dbReference>
<evidence type="ECO:0000256" key="11">
    <source>
        <dbReference type="ARBA" id="ARBA00022723"/>
    </source>
</evidence>
<dbReference type="InterPro" id="IPR023151">
    <property type="entry name" value="PEP_util_CS"/>
</dbReference>
<dbReference type="SMART" id="SM00065">
    <property type="entry name" value="GAF"/>
    <property type="match status" value="1"/>
</dbReference>
<dbReference type="InterPro" id="IPR036637">
    <property type="entry name" value="Phosphohistidine_dom_sf"/>
</dbReference>
<dbReference type="SUPFAM" id="SSF51621">
    <property type="entry name" value="Phosphoenolpyruvate/pyruvate domain"/>
    <property type="match status" value="1"/>
</dbReference>
<dbReference type="InterPro" id="IPR040442">
    <property type="entry name" value="Pyrv_kinase-like_dom_sf"/>
</dbReference>
<dbReference type="InterPro" id="IPR036618">
    <property type="entry name" value="PtsI_HPr-bd_sf"/>
</dbReference>
<dbReference type="EC" id="2.7.3.9" evidence="5"/>
<evidence type="ECO:0000313" key="16">
    <source>
        <dbReference type="Proteomes" id="UP001418637"/>
    </source>
</evidence>
<keyword evidence="8" id="KW-0762">Sugar transport</keyword>
<keyword evidence="7" id="KW-0963">Cytoplasm</keyword>
<dbReference type="Gene3D" id="1.10.274.10">
    <property type="entry name" value="PtsI, HPr-binding domain"/>
    <property type="match status" value="1"/>
</dbReference>
<dbReference type="InterPro" id="IPR008279">
    <property type="entry name" value="PEP-util_enz_mobile_dom"/>
</dbReference>
<dbReference type="InterPro" id="IPR050499">
    <property type="entry name" value="PEP-utilizing_PTS_enzyme"/>
</dbReference>
<name>A0ABV0BL14_9HYPH</name>
<evidence type="ECO:0000256" key="13">
    <source>
        <dbReference type="ARBA" id="ARBA00022842"/>
    </source>
</evidence>
<organism evidence="15 16">
    <name type="scientific">Hohaiivirga grylli</name>
    <dbReference type="NCBI Taxonomy" id="3133970"/>
    <lineage>
        <taxon>Bacteria</taxon>
        <taxon>Pseudomonadati</taxon>
        <taxon>Pseudomonadota</taxon>
        <taxon>Alphaproteobacteria</taxon>
        <taxon>Hyphomicrobiales</taxon>
        <taxon>Methylobacteriaceae</taxon>
        <taxon>Hohaiivirga</taxon>
    </lineage>
</organism>
<dbReference type="GO" id="GO:0008965">
    <property type="term" value="F:phosphoenolpyruvate-protein phosphotransferase activity"/>
    <property type="evidence" value="ECO:0007669"/>
    <property type="project" value="UniProtKB-EC"/>
</dbReference>
<gene>
    <name evidence="15" type="primary">ptsP</name>
    <name evidence="15" type="ORF">WJT86_11415</name>
</gene>
<keyword evidence="6" id="KW-0813">Transport</keyword>
<dbReference type="PANTHER" id="PTHR46244:SF6">
    <property type="entry name" value="PHOSPHOENOLPYRUVATE-PROTEIN PHOSPHOTRANSFERASE"/>
    <property type="match status" value="1"/>
</dbReference>
<keyword evidence="12" id="KW-0418">Kinase</keyword>
<dbReference type="PANTHER" id="PTHR46244">
    <property type="entry name" value="PHOSPHOENOLPYRUVATE-PROTEIN PHOSPHOTRANSFERASE"/>
    <property type="match status" value="1"/>
</dbReference>
<evidence type="ECO:0000256" key="2">
    <source>
        <dbReference type="ARBA" id="ARBA00001946"/>
    </source>
</evidence>
<comment type="catalytic activity">
    <reaction evidence="1">
        <text>L-histidyl-[protein] + phosphoenolpyruvate = N(pros)-phospho-L-histidyl-[protein] + pyruvate</text>
        <dbReference type="Rhea" id="RHEA:23880"/>
        <dbReference type="Rhea" id="RHEA-COMP:9745"/>
        <dbReference type="Rhea" id="RHEA-COMP:9746"/>
        <dbReference type="ChEBI" id="CHEBI:15361"/>
        <dbReference type="ChEBI" id="CHEBI:29979"/>
        <dbReference type="ChEBI" id="CHEBI:58702"/>
        <dbReference type="ChEBI" id="CHEBI:64837"/>
        <dbReference type="EC" id="2.7.3.9"/>
    </reaction>
</comment>
<keyword evidence="16" id="KW-1185">Reference proteome</keyword>
<dbReference type="InterPro" id="IPR029016">
    <property type="entry name" value="GAF-like_dom_sf"/>
</dbReference>
<keyword evidence="10" id="KW-0598">Phosphotransferase system</keyword>
<dbReference type="InterPro" id="IPR003018">
    <property type="entry name" value="GAF"/>
</dbReference>
<keyword evidence="11" id="KW-0479">Metal-binding</keyword>
<dbReference type="EMBL" id="JBBYXI010000004">
    <property type="protein sequence ID" value="MEN3931662.1"/>
    <property type="molecule type" value="Genomic_DNA"/>
</dbReference>
<sequence>MVTAPGGPRILLRRLREIMAEQAAPQDRLNKIVVQIAANMIAEVCSVYVLRSDNTLELYATEGLNQSAVHRTILAMDEGLVGLIAQTAEPLSLADAQTHEAFSYKPETGEEIYHGFLGVPLLRTGQTLGVLVIQNRSFRTYTEEEIEIMQTTAMILSEMLATGELQAIASPGTSPLIGRPLHIKGKTLADGIGLGHVVFHQPRIVVENLIAEDVDSELRRLEQGISAMRQSIDELIERGDIAHHGEHREVLETFRMLANDQGWLRRLREAIHSGLTAEASVERVLSDNRARMMRQTDEYLRERLHDLDDLSNRLLLQLSGKDILSERLRLRENAILIARSMGPAALLDYEPAKLRGLILEEGGPTSHIAIVAKAMNIPVVGQAANIVSLAEHGDAIIVDGTEGEIHLRPTPDIQASYAQKVRMRARRHAQYRKLRTVPAVTLDGVAITLQMNAGLVVDLPYLEDTGATGIGLFRTELQFMVAERMPTMREQQHLYEAIYDGVNGKPITFRTLDIGGDKILPYMDKVEEENPALGWRAIRIGLDRPGLLHAQVRALLKAANGRPVRIMFPMIANCSEFEQAKAIVERQKAYLVRHGHPLPSEIKLGVMVEVPSLLLELDEICAQADFLSVGTNDLMQFLFAADRENRFVANRFDNLSTPMIRALKRIVDKADKHNCSVTVCGDIGGKPIEALALFGLGFRSLSMTPAAVGPMKALVLKLNIAEVSSIMEKALSTHDDGSLLRQALNDFVETRGIPLPS</sequence>
<dbReference type="RefSeq" id="WP_346337704.1">
    <property type="nucleotide sequence ID" value="NZ_JBBYXI010000004.1"/>
</dbReference>
<dbReference type="Pfam" id="PF00391">
    <property type="entry name" value="PEP-utilizers"/>
    <property type="match status" value="1"/>
</dbReference>
<accession>A0ABV0BL14</accession>
<comment type="subcellular location">
    <subcellularLocation>
        <location evidence="3">Cytoplasm</location>
    </subcellularLocation>
</comment>
<dbReference type="InterPro" id="IPR015813">
    <property type="entry name" value="Pyrv/PenolPyrv_kinase-like_dom"/>
</dbReference>
<keyword evidence="13" id="KW-0460">Magnesium</keyword>
<evidence type="ECO:0000313" key="15">
    <source>
        <dbReference type="EMBL" id="MEN3931662.1"/>
    </source>
</evidence>
<dbReference type="Proteomes" id="UP001418637">
    <property type="component" value="Unassembled WGS sequence"/>
</dbReference>
<dbReference type="NCBIfam" id="TIGR01417">
    <property type="entry name" value="PTS_I_fam"/>
    <property type="match status" value="1"/>
</dbReference>
<dbReference type="InterPro" id="IPR000121">
    <property type="entry name" value="PEP_util_C"/>
</dbReference>
<comment type="cofactor">
    <cofactor evidence="2">
        <name>Mg(2+)</name>
        <dbReference type="ChEBI" id="CHEBI:18420"/>
    </cofactor>
</comment>
<evidence type="ECO:0000256" key="5">
    <source>
        <dbReference type="ARBA" id="ARBA00012232"/>
    </source>
</evidence>
<feature type="domain" description="GAF" evidence="14">
    <location>
        <begin position="24"/>
        <end position="170"/>
    </location>
</feature>
<dbReference type="SUPFAM" id="SSF52009">
    <property type="entry name" value="Phosphohistidine domain"/>
    <property type="match status" value="1"/>
</dbReference>
<evidence type="ECO:0000256" key="1">
    <source>
        <dbReference type="ARBA" id="ARBA00000683"/>
    </source>
</evidence>
<evidence type="ECO:0000256" key="6">
    <source>
        <dbReference type="ARBA" id="ARBA00022448"/>
    </source>
</evidence>
<evidence type="ECO:0000256" key="4">
    <source>
        <dbReference type="ARBA" id="ARBA00007837"/>
    </source>
</evidence>
<dbReference type="Gene3D" id="3.30.450.40">
    <property type="match status" value="1"/>
</dbReference>
<evidence type="ECO:0000256" key="3">
    <source>
        <dbReference type="ARBA" id="ARBA00004496"/>
    </source>
</evidence>
<protein>
    <recommendedName>
        <fullName evidence="5">phosphoenolpyruvate--protein phosphotransferase</fullName>
        <ecNumber evidence="5">2.7.3.9</ecNumber>
    </recommendedName>
</protein>
<evidence type="ECO:0000256" key="7">
    <source>
        <dbReference type="ARBA" id="ARBA00022490"/>
    </source>
</evidence>